<dbReference type="InterPro" id="IPR014622">
    <property type="entry name" value="UCP036794_erythomycin"/>
</dbReference>
<dbReference type="AlphaFoldDB" id="A0A6J4IW02"/>
<dbReference type="PANTHER" id="PTHR31299">
    <property type="entry name" value="ESTERASE, PUTATIVE (AFU_ORTHOLOGUE AFUA_1G05850)-RELATED"/>
    <property type="match status" value="1"/>
</dbReference>
<reference evidence="1" key="1">
    <citation type="submission" date="2020-02" db="EMBL/GenBank/DDBJ databases">
        <authorList>
            <person name="Meier V. D."/>
        </authorList>
    </citation>
    <scope>NUCLEOTIDE SEQUENCE</scope>
    <source>
        <strain evidence="1">AVDCRST_MAG77</strain>
    </source>
</reference>
<accession>A0A6J4IW02</accession>
<dbReference type="GO" id="GO:0046677">
    <property type="term" value="P:response to antibiotic"/>
    <property type="evidence" value="ECO:0007669"/>
    <property type="project" value="InterPro"/>
</dbReference>
<dbReference type="Pfam" id="PF05139">
    <property type="entry name" value="Erythro_esteras"/>
    <property type="match status" value="1"/>
</dbReference>
<gene>
    <name evidence="1" type="ORF">AVDCRST_MAG77-2727</name>
</gene>
<name>A0A6J4IW02_9CHLR</name>
<dbReference type="PIRSF" id="PIRSF036794">
    <property type="entry name" value="UCP_erythr_ester"/>
    <property type="match status" value="1"/>
</dbReference>
<dbReference type="CDD" id="cd14728">
    <property type="entry name" value="Ere-like"/>
    <property type="match status" value="1"/>
</dbReference>
<dbReference type="SUPFAM" id="SSF159501">
    <property type="entry name" value="EreA/ChaN-like"/>
    <property type="match status" value="1"/>
</dbReference>
<protein>
    <submittedName>
        <fullName evidence="1">Erythromycin esterase homolog</fullName>
    </submittedName>
</protein>
<dbReference type="EMBL" id="CADCTC010000161">
    <property type="protein sequence ID" value="CAA9263658.1"/>
    <property type="molecule type" value="Genomic_DNA"/>
</dbReference>
<evidence type="ECO:0000313" key="1">
    <source>
        <dbReference type="EMBL" id="CAA9263658.1"/>
    </source>
</evidence>
<dbReference type="Gene3D" id="1.20.1440.30">
    <property type="entry name" value="Biosynthetic Protein domain"/>
    <property type="match status" value="1"/>
</dbReference>
<dbReference type="Gene3D" id="3.40.1660.10">
    <property type="entry name" value="EreA-like (biosynthetic domain)"/>
    <property type="match status" value="1"/>
</dbReference>
<dbReference type="InterPro" id="IPR007815">
    <property type="entry name" value="Emycin_Estase"/>
</dbReference>
<organism evidence="1">
    <name type="scientific">uncultured Chloroflexota bacterium</name>
    <dbReference type="NCBI Taxonomy" id="166587"/>
    <lineage>
        <taxon>Bacteria</taxon>
        <taxon>Bacillati</taxon>
        <taxon>Chloroflexota</taxon>
        <taxon>environmental samples</taxon>
    </lineage>
</organism>
<dbReference type="InterPro" id="IPR052036">
    <property type="entry name" value="Hydrolase/PRTase-associated"/>
</dbReference>
<proteinExistence type="predicted"/>
<dbReference type="PANTHER" id="PTHR31299:SF0">
    <property type="entry name" value="ESTERASE, PUTATIVE (AFU_ORTHOLOGUE AFUA_1G05850)-RELATED"/>
    <property type="match status" value="1"/>
</dbReference>
<sequence>MTATTTHTSSETRLAQRIARAAQPLARTPQSYDALLDLIGDSRFVLLGEASHGTHDFYAERAEITKRLIVEKQLTAVAVEADWPDAYRVNRYVRGESDDPDGRAALGDFQRFPTWMWRNTVVLEFVEWLREHNARLPRGAPKVGFYGMDLYSLNSSVEAVIQYLEKVDPEGARRARERYACFERFEKDTQAYGYAASSGAIDPCEDEVIAQLVELQRRASELAGRDGRAAADEFFYAEQNARLAKNAEEYYRAMFRGRNTSWNLRDSHMVETLGELVDHLHHQGVIAKVAVWAHNSHLGDARATEMGRGGELNVGQLVRQRWDRDSFLIGFTTYTGAVTAAQDWDEPPRHRKVRPGLAGSYEALFHDVAQQLGQDRFFLPLRPGSGPGSPSDGSHNDVLDDLRRERLERAIGVIYRPETERWSHYFHASLADQFDAVLHLDETRAVEPLERTAGWDHGGAPDTFPSGV</sequence>
<dbReference type="Gene3D" id="3.30.1870.10">
    <property type="entry name" value="EreA-like, domain 2"/>
    <property type="match status" value="1"/>
</dbReference>